<protein>
    <submittedName>
        <fullName evidence="1">Prophage Lp2 protein 22</fullName>
    </submittedName>
</protein>
<dbReference type="EMBL" id="CTRP01000012">
    <property type="protein sequence ID" value="CQR73327.1"/>
    <property type="molecule type" value="Genomic_DNA"/>
</dbReference>
<reference evidence="2" key="1">
    <citation type="submission" date="2015-03" db="EMBL/GenBank/DDBJ databases">
        <authorList>
            <person name="Nijsse Bart"/>
        </authorList>
    </citation>
    <scope>NUCLEOTIDE SEQUENCE [LARGE SCALE GENOMIC DNA]</scope>
</reference>
<keyword evidence="2" id="KW-1185">Reference proteome</keyword>
<sequence>MLPINDISPKFRWNAYDATVAENIIRLEGTPEAINYFSGVCEKLTNYAYWFFLSTLWVKYSGHSDINLWKRLFSSNRIQRLRSIMKPSELTAYDRLPYFLTAYRAHRPGETEWISYTLNINIACRFARERGVNQVSQYVIKKRDALALFLRRGEDEILVLDKSKARHVRDIKIVLGAG</sequence>
<evidence type="ECO:0000313" key="2">
    <source>
        <dbReference type="Proteomes" id="UP000049855"/>
    </source>
</evidence>
<dbReference type="RefSeq" id="WP_021168113.1">
    <property type="nucleotide sequence ID" value="NZ_CTRP01000012.1"/>
</dbReference>
<organism evidence="1 2">
    <name type="scientific">Sporomusa ovata</name>
    <dbReference type="NCBI Taxonomy" id="2378"/>
    <lineage>
        <taxon>Bacteria</taxon>
        <taxon>Bacillati</taxon>
        <taxon>Bacillota</taxon>
        <taxon>Negativicutes</taxon>
        <taxon>Selenomonadales</taxon>
        <taxon>Sporomusaceae</taxon>
        <taxon>Sporomusa</taxon>
    </lineage>
</organism>
<evidence type="ECO:0000313" key="1">
    <source>
        <dbReference type="EMBL" id="CQR73327.1"/>
    </source>
</evidence>
<gene>
    <name evidence="1" type="ORF">SpAn4DRAFT_2559</name>
</gene>
<name>A0A0U1L0X4_9FIRM</name>
<accession>A0A0U1L0X4</accession>
<proteinExistence type="predicted"/>
<dbReference type="Proteomes" id="UP000049855">
    <property type="component" value="Unassembled WGS sequence"/>
</dbReference>
<dbReference type="AlphaFoldDB" id="A0A0U1L0X4"/>